<keyword evidence="2" id="KW-0560">Oxidoreductase</keyword>
<dbReference type="InterPro" id="IPR007803">
    <property type="entry name" value="Asp/Arg/Pro-Hydrxlase"/>
</dbReference>
<dbReference type="PANTHER" id="PTHR46332:SF5">
    <property type="entry name" value="ASPARTATE BETA-HYDROXYLASE DOMAIN CONTAINING 2"/>
    <property type="match status" value="1"/>
</dbReference>
<evidence type="ECO:0000256" key="1">
    <source>
        <dbReference type="ARBA" id="ARBA00007730"/>
    </source>
</evidence>
<dbReference type="EMBL" id="JAGRRH010000009">
    <property type="protein sequence ID" value="KAG7365234.1"/>
    <property type="molecule type" value="Genomic_DNA"/>
</dbReference>
<dbReference type="PANTHER" id="PTHR46332">
    <property type="entry name" value="ASPARTATE BETA-HYDROXYLASE DOMAIN-CONTAINING PROTEIN 2"/>
    <property type="match status" value="1"/>
</dbReference>
<dbReference type="Pfam" id="PF05118">
    <property type="entry name" value="Asp_Arg_Hydrox"/>
    <property type="match status" value="1"/>
</dbReference>
<reference evidence="4" key="2">
    <citation type="submission" date="2021-04" db="EMBL/GenBank/DDBJ databases">
        <authorList>
            <person name="Podell S."/>
        </authorList>
    </citation>
    <scope>NUCLEOTIDE SEQUENCE</scope>
    <source>
        <strain evidence="4">Hildebrandi</strain>
    </source>
</reference>
<feature type="domain" description="Aspartyl/asparaginy/proline hydroxylase" evidence="3">
    <location>
        <begin position="218"/>
        <end position="319"/>
    </location>
</feature>
<name>A0A9K3Q1W2_9STRA</name>
<dbReference type="OrthoDB" id="438431at2759"/>
<evidence type="ECO:0000259" key="3">
    <source>
        <dbReference type="Pfam" id="PF05118"/>
    </source>
</evidence>
<comment type="caution">
    <text evidence="4">The sequence shown here is derived from an EMBL/GenBank/DDBJ whole genome shotgun (WGS) entry which is preliminary data.</text>
</comment>
<evidence type="ECO:0000313" key="5">
    <source>
        <dbReference type="Proteomes" id="UP000693970"/>
    </source>
</evidence>
<dbReference type="InterPro" id="IPR051821">
    <property type="entry name" value="Asp/Asn_beta-hydroxylase"/>
</dbReference>
<dbReference type="GO" id="GO:0016020">
    <property type="term" value="C:membrane"/>
    <property type="evidence" value="ECO:0007669"/>
    <property type="project" value="TreeGrafter"/>
</dbReference>
<dbReference type="GO" id="GO:0016491">
    <property type="term" value="F:oxidoreductase activity"/>
    <property type="evidence" value="ECO:0007669"/>
    <property type="project" value="UniProtKB-KW"/>
</dbReference>
<sequence>MKRQFSLTSAHLRRQRRLMESFPSPLSRCFLRRRQEYQEFCFPASLSFSSSTIRNSDSSSPICDVVQGPSLLRTPVARPHPSLLYLPGLRSMPFWTSEEGSDGKSKRIAYNDPTVRYVVDYLERNIDVIRDEYLQVAPTLPSDYDESTGGHSKDTLHSGRWDWHSYMNKGSIQGHFCSHFPKTSELIQKGFREPSEENGGLKNEKMVADEDLYPHLLFEGTPFGFCFFSTLSGQSKIQAHTAPMNLRLRLHVPLIVPSSSAVSSSSSSGERPSCGIRVGPFVREWKEGSVMVLDDAYNHEVWNETDEPRVILLVDIWHPDIPAVEKKAIVDLFQKAQQDGLWKR</sequence>
<protein>
    <submittedName>
        <fullName evidence="4">Beta-hydroxylase</fullName>
    </submittedName>
</protein>
<dbReference type="Proteomes" id="UP000693970">
    <property type="component" value="Unassembled WGS sequence"/>
</dbReference>
<evidence type="ECO:0000313" key="4">
    <source>
        <dbReference type="EMBL" id="KAG7365234.1"/>
    </source>
</evidence>
<gene>
    <name evidence="4" type="ORF">IV203_038437</name>
</gene>
<proteinExistence type="inferred from homology"/>
<accession>A0A9K3Q1W2</accession>
<dbReference type="AlphaFoldDB" id="A0A9K3Q1W2"/>
<keyword evidence="5" id="KW-1185">Reference proteome</keyword>
<evidence type="ECO:0000256" key="2">
    <source>
        <dbReference type="ARBA" id="ARBA00023002"/>
    </source>
</evidence>
<organism evidence="4 5">
    <name type="scientific">Nitzschia inconspicua</name>
    <dbReference type="NCBI Taxonomy" id="303405"/>
    <lineage>
        <taxon>Eukaryota</taxon>
        <taxon>Sar</taxon>
        <taxon>Stramenopiles</taxon>
        <taxon>Ochrophyta</taxon>
        <taxon>Bacillariophyta</taxon>
        <taxon>Bacillariophyceae</taxon>
        <taxon>Bacillariophycidae</taxon>
        <taxon>Bacillariales</taxon>
        <taxon>Bacillariaceae</taxon>
        <taxon>Nitzschia</taxon>
    </lineage>
</organism>
<comment type="similarity">
    <text evidence="1">Belongs to the aspartyl/asparaginyl beta-hydroxylase family.</text>
</comment>
<reference evidence="4" key="1">
    <citation type="journal article" date="2021" name="Sci. Rep.">
        <title>Diploid genomic architecture of Nitzschia inconspicua, an elite biomass production diatom.</title>
        <authorList>
            <person name="Oliver A."/>
            <person name="Podell S."/>
            <person name="Pinowska A."/>
            <person name="Traller J.C."/>
            <person name="Smith S.R."/>
            <person name="McClure R."/>
            <person name="Beliaev A."/>
            <person name="Bohutskyi P."/>
            <person name="Hill E.A."/>
            <person name="Rabines A."/>
            <person name="Zheng H."/>
            <person name="Allen L.Z."/>
            <person name="Kuo A."/>
            <person name="Grigoriev I.V."/>
            <person name="Allen A.E."/>
            <person name="Hazlebeck D."/>
            <person name="Allen E.E."/>
        </authorList>
    </citation>
    <scope>NUCLEOTIDE SEQUENCE</scope>
    <source>
        <strain evidence="4">Hildebrandi</strain>
    </source>
</reference>